<reference evidence="2" key="1">
    <citation type="journal article" date="2015" name="J. Biotechnol.">
        <title>The structure of the Cyberlindnera jadinii genome and its relation to Candida utilis analyzed by the occurrence of single nucleotide polymorphisms.</title>
        <authorList>
            <person name="Rupp O."/>
            <person name="Brinkrolf K."/>
            <person name="Buerth C."/>
            <person name="Kunigo M."/>
            <person name="Schneider J."/>
            <person name="Jaenicke S."/>
            <person name="Goesmann A."/>
            <person name="Puehler A."/>
            <person name="Jaeger K.-E."/>
            <person name="Ernst J.F."/>
        </authorList>
    </citation>
    <scope>NUCLEOTIDE SEQUENCE [LARGE SCALE GENOMIC DNA]</scope>
    <source>
        <strain evidence="2">ATCC 18201 / CBS 1600 / BCRC 20928 / JCM 3617 / NBRC 0987 / NRRL Y-1542</strain>
    </source>
</reference>
<dbReference type="AlphaFoldDB" id="A0A0H5C5Y1"/>
<protein>
    <submittedName>
        <fullName evidence="1">Uncharacterized protein</fullName>
    </submittedName>
</protein>
<evidence type="ECO:0000313" key="2">
    <source>
        <dbReference type="Proteomes" id="UP000038830"/>
    </source>
</evidence>
<gene>
    <name evidence="1" type="ORF">BN1211_3974</name>
</gene>
<sequence length="51" mass="5741">MLLNIFNPKDPHRIAYDVQYNAIENHEQTNPGSNKVIMITNSPSTPASIVF</sequence>
<dbReference type="EMBL" id="CDQK01000004">
    <property type="protein sequence ID" value="CEP23393.1"/>
    <property type="molecule type" value="Genomic_DNA"/>
</dbReference>
<proteinExistence type="predicted"/>
<name>A0A0H5C5Y1_CYBJN</name>
<organism evidence="1 2">
    <name type="scientific">Cyberlindnera jadinii (strain ATCC 18201 / CBS 1600 / BCRC 20928 / JCM 3617 / NBRC 0987 / NRRL Y-1542)</name>
    <name type="common">Torula yeast</name>
    <name type="synonym">Candida utilis</name>
    <dbReference type="NCBI Taxonomy" id="983966"/>
    <lineage>
        <taxon>Eukaryota</taxon>
        <taxon>Fungi</taxon>
        <taxon>Dikarya</taxon>
        <taxon>Ascomycota</taxon>
        <taxon>Saccharomycotina</taxon>
        <taxon>Saccharomycetes</taxon>
        <taxon>Phaffomycetales</taxon>
        <taxon>Phaffomycetaceae</taxon>
        <taxon>Cyberlindnera</taxon>
    </lineage>
</organism>
<accession>A0A0H5C5Y1</accession>
<evidence type="ECO:0000313" key="1">
    <source>
        <dbReference type="EMBL" id="CEP23393.1"/>
    </source>
</evidence>
<dbReference type="Proteomes" id="UP000038830">
    <property type="component" value="Unassembled WGS sequence"/>
</dbReference>